<dbReference type="Pfam" id="PF04107">
    <property type="entry name" value="GCS2"/>
    <property type="match status" value="1"/>
</dbReference>
<accession>A0A7J9UUD2</accession>
<evidence type="ECO:0000313" key="3">
    <source>
        <dbReference type="Proteomes" id="UP000429644"/>
    </source>
</evidence>
<dbReference type="RefSeq" id="WP_152230895.1">
    <property type="nucleotide sequence ID" value="NZ_BAAAOT010000016.1"/>
</dbReference>
<dbReference type="SUPFAM" id="SSF55931">
    <property type="entry name" value="Glutamine synthetase/guanido kinase"/>
    <property type="match status" value="1"/>
</dbReference>
<dbReference type="EMBL" id="WHPD01001338">
    <property type="protein sequence ID" value="MPV88239.1"/>
    <property type="molecule type" value="Genomic_DNA"/>
</dbReference>
<dbReference type="InterPro" id="IPR050141">
    <property type="entry name" value="GCL_type2/YbdK_subfam"/>
</dbReference>
<dbReference type="GO" id="GO:0016879">
    <property type="term" value="F:ligase activity, forming carbon-nitrogen bonds"/>
    <property type="evidence" value="ECO:0007669"/>
    <property type="project" value="TreeGrafter"/>
</dbReference>
<sequence>MGQDVQAKVYSRRDHTRHREAVQRCLDALARMLEAGSFVEDEWRTGLEIELNLVDGNLDPAMNNADVLAHIDDMRFQTELGRFNIEVNIEPRRIDGQSLPQLESALRKNLNHARDRAGDVGSDICMIGILPTLPRPEHGFSWFSENARYRMLDQAVMAARREDIALDIPGPERLQMTNDTVAVEAACTSVQLHLQVRPASFPRYWNAAQVLAGPQLAVGANSPYLFGHRLMAETRTELFLQATDTRPPELRNQGVRPLVPFGDRWINSIFDLFEENVRYYPALLPEVSDEDPLAVLDAGGTPQLSELRLHNGTIWRWNRPIYDVSDGRPHLRVENRVLPSGPTVVDVVANAAFFYGAVVEMVVDERPVWSRMSFEAARQNFHEAAREGAAARLYWPGAGQVDWDELFLRVLLPLAHRGLERLGVASDVIDKYLGIIEARAKLRVNGATWQVAATEAFEARGMDRPAALREMLREYMRHMHANEPVHTWPVPD</sequence>
<comment type="caution">
    <text evidence="2">The sequence shown here is derived from an EMBL/GenBank/DDBJ whole genome shotgun (WGS) entry which is preliminary data.</text>
</comment>
<reference evidence="2 3" key="1">
    <citation type="submission" date="2019-10" db="EMBL/GenBank/DDBJ databases">
        <title>Georgenia wutianyii sp. nov. and Georgenia yuyongxinii sp. nov. isolated from plateau pika (Ochotona curzoniae) in the Qinghai-Tibet plateau of China.</title>
        <authorList>
            <person name="Tian Z."/>
        </authorList>
    </citation>
    <scope>NUCLEOTIDE SEQUENCE [LARGE SCALE GENOMIC DNA]</scope>
    <source>
        <strain evidence="2 3">JCM 15130</strain>
    </source>
</reference>
<dbReference type="Gene3D" id="3.30.590.20">
    <property type="match status" value="1"/>
</dbReference>
<dbReference type="AlphaFoldDB" id="A0A7J9UUD2"/>
<dbReference type="PANTHER" id="PTHR36510">
    <property type="entry name" value="GLUTAMATE--CYSTEINE LIGASE 2-RELATED"/>
    <property type="match status" value="1"/>
</dbReference>
<organism evidence="2 3">
    <name type="scientific">Georgenia ruanii</name>
    <dbReference type="NCBI Taxonomy" id="348442"/>
    <lineage>
        <taxon>Bacteria</taxon>
        <taxon>Bacillati</taxon>
        <taxon>Actinomycetota</taxon>
        <taxon>Actinomycetes</taxon>
        <taxon>Micrococcales</taxon>
        <taxon>Bogoriellaceae</taxon>
        <taxon>Georgenia</taxon>
    </lineage>
</organism>
<dbReference type="Proteomes" id="UP000429644">
    <property type="component" value="Unassembled WGS sequence"/>
</dbReference>
<evidence type="ECO:0000256" key="1">
    <source>
        <dbReference type="ARBA" id="ARBA00048819"/>
    </source>
</evidence>
<dbReference type="InterPro" id="IPR016602">
    <property type="entry name" value="UCP012666"/>
</dbReference>
<name>A0A7J9UUD2_9MICO</name>
<protein>
    <submittedName>
        <fullName evidence="2">Glutamate--cysteine ligase</fullName>
    </submittedName>
</protein>
<proteinExistence type="predicted"/>
<evidence type="ECO:0000313" key="2">
    <source>
        <dbReference type="EMBL" id="MPV88239.1"/>
    </source>
</evidence>
<dbReference type="PANTHER" id="PTHR36510:SF3">
    <property type="entry name" value="CONSERVED PROTEIN"/>
    <property type="match status" value="1"/>
</dbReference>
<dbReference type="InterPro" id="IPR006336">
    <property type="entry name" value="GCS2"/>
</dbReference>
<gene>
    <name evidence="2" type="ORF">GB882_06115</name>
</gene>
<dbReference type="OrthoDB" id="240589at2"/>
<keyword evidence="3" id="KW-1185">Reference proteome</keyword>
<dbReference type="InterPro" id="IPR014746">
    <property type="entry name" value="Gln_synth/guanido_kin_cat_dom"/>
</dbReference>
<comment type="catalytic activity">
    <reaction evidence="1">
        <text>L-cysteine + L-glutamate + ATP = gamma-L-glutamyl-L-cysteine + ADP + phosphate + H(+)</text>
        <dbReference type="Rhea" id="RHEA:13285"/>
        <dbReference type="ChEBI" id="CHEBI:15378"/>
        <dbReference type="ChEBI" id="CHEBI:29985"/>
        <dbReference type="ChEBI" id="CHEBI:30616"/>
        <dbReference type="ChEBI" id="CHEBI:35235"/>
        <dbReference type="ChEBI" id="CHEBI:43474"/>
        <dbReference type="ChEBI" id="CHEBI:58173"/>
        <dbReference type="ChEBI" id="CHEBI:456216"/>
        <dbReference type="EC" id="6.3.2.2"/>
    </reaction>
</comment>
<dbReference type="PIRSF" id="PIRSF012666">
    <property type="entry name" value="UCP012666"/>
    <property type="match status" value="1"/>
</dbReference>
<keyword evidence="2" id="KW-0436">Ligase</keyword>